<evidence type="ECO:0000313" key="3">
    <source>
        <dbReference type="Proteomes" id="UP000042997"/>
    </source>
</evidence>
<reference evidence="2 3" key="1">
    <citation type="journal article" date="2014" name="Genome Announc.">
        <title>Draft Genome Sequence of Propane- and Butane-Oxidizing Actinobacterium Rhodococcus ruber IEGM 231.</title>
        <authorList>
            <person name="Ivshina I.B."/>
            <person name="Kuyukina M.S."/>
            <person name="Krivoruchko A.V."/>
            <person name="Barbe V."/>
            <person name="Fischer C."/>
        </authorList>
    </citation>
    <scope>NUCLEOTIDE SEQUENCE [LARGE SCALE GENOMIC DNA]</scope>
</reference>
<protein>
    <submittedName>
        <fullName evidence="2">Uncharacterized protein</fullName>
    </submittedName>
</protein>
<feature type="compositionally biased region" description="Basic residues" evidence="1">
    <location>
        <begin position="1"/>
        <end position="10"/>
    </location>
</feature>
<feature type="region of interest" description="Disordered" evidence="1">
    <location>
        <begin position="84"/>
        <end position="141"/>
    </location>
</feature>
<accession>A0A098BSJ6</accession>
<evidence type="ECO:0000313" key="2">
    <source>
        <dbReference type="EMBL" id="CDZ91192.1"/>
    </source>
</evidence>
<feature type="region of interest" description="Disordered" evidence="1">
    <location>
        <begin position="1"/>
        <end position="43"/>
    </location>
</feature>
<proteinExistence type="predicted"/>
<evidence type="ECO:0000256" key="1">
    <source>
        <dbReference type="SAM" id="MobiDB-lite"/>
    </source>
</evidence>
<feature type="compositionally biased region" description="Basic and acidic residues" evidence="1">
    <location>
        <begin position="126"/>
        <end position="141"/>
    </location>
</feature>
<gene>
    <name evidence="2" type="ORF">RHRU231_800119</name>
</gene>
<sequence length="186" mass="20583">MAHRTRHRSGSRVPDETEPDSVAGFLPLTDVHGGPLGTDRRGEGIRSGVQVHLRDDQLRRVRYGLRVDLSATYDADVAVPGERQGLRHPVGHLGARVRPGRVASDDDVAPARQRPEARRQRLPRQPAHDHRLSPRRGPEVRHVLGDVPRDRTVAADAPGAVLRPDQDDVPRRRHTATGALMGGWCR</sequence>
<name>A0A098BSJ6_9NOCA</name>
<dbReference type="AlphaFoldDB" id="A0A098BSJ6"/>
<dbReference type="EMBL" id="CCSD01000095">
    <property type="protein sequence ID" value="CDZ91192.1"/>
    <property type="molecule type" value="Genomic_DNA"/>
</dbReference>
<dbReference type="Proteomes" id="UP000042997">
    <property type="component" value="Unassembled WGS sequence"/>
</dbReference>
<organism evidence="2 3">
    <name type="scientific">Rhodococcus ruber</name>
    <dbReference type="NCBI Taxonomy" id="1830"/>
    <lineage>
        <taxon>Bacteria</taxon>
        <taxon>Bacillati</taxon>
        <taxon>Actinomycetota</taxon>
        <taxon>Actinomycetes</taxon>
        <taxon>Mycobacteriales</taxon>
        <taxon>Nocardiaceae</taxon>
        <taxon>Rhodococcus</taxon>
    </lineage>
</organism>